<dbReference type="Pfam" id="PF14024">
    <property type="entry name" value="DUF4240"/>
    <property type="match status" value="1"/>
</dbReference>
<organism evidence="2 3">
    <name type="scientific">Phaeodactylibacter luteus</name>
    <dbReference type="NCBI Taxonomy" id="1564516"/>
    <lineage>
        <taxon>Bacteria</taxon>
        <taxon>Pseudomonadati</taxon>
        <taxon>Bacteroidota</taxon>
        <taxon>Saprospiria</taxon>
        <taxon>Saprospirales</taxon>
        <taxon>Haliscomenobacteraceae</taxon>
        <taxon>Phaeodactylibacter</taxon>
    </lineage>
</organism>
<evidence type="ECO:0000259" key="1">
    <source>
        <dbReference type="Pfam" id="PF14024"/>
    </source>
</evidence>
<evidence type="ECO:0000313" key="3">
    <source>
        <dbReference type="Proteomes" id="UP000321580"/>
    </source>
</evidence>
<evidence type="ECO:0000313" key="2">
    <source>
        <dbReference type="EMBL" id="TXB63787.1"/>
    </source>
</evidence>
<name>A0A5C6RNJ9_9BACT</name>
<dbReference type="InterPro" id="IPR025334">
    <property type="entry name" value="DUF4240"/>
</dbReference>
<protein>
    <submittedName>
        <fullName evidence="2">DUF4240 domain-containing protein</fullName>
    </submittedName>
</protein>
<gene>
    <name evidence="2" type="ORF">FRY97_08185</name>
</gene>
<dbReference type="RefSeq" id="WP_147166963.1">
    <property type="nucleotide sequence ID" value="NZ_VOOR01000013.1"/>
</dbReference>
<proteinExistence type="predicted"/>
<dbReference type="EMBL" id="VOOR01000013">
    <property type="protein sequence ID" value="TXB63787.1"/>
    <property type="molecule type" value="Genomic_DNA"/>
</dbReference>
<dbReference type="Proteomes" id="UP000321580">
    <property type="component" value="Unassembled WGS sequence"/>
</dbReference>
<comment type="caution">
    <text evidence="2">The sequence shown here is derived from an EMBL/GenBank/DDBJ whole genome shotgun (WGS) entry which is preliminary data.</text>
</comment>
<dbReference type="OrthoDB" id="6200718at2"/>
<keyword evidence="3" id="KW-1185">Reference proteome</keyword>
<sequence>MKATYSNGDMTQNIKIPIHQLNEDKLKELQEKYPGAEVNLILQAEPGSSLNEQDFWGIIDLLDWEAKTDEAIVCPAVEKLAQLDARSIYSFADLLSEKLYRLDQKEYALHIGEDAWQPDAYFSVDNFLYARACVIANGKDYYEKVLSYPEAMPKDLTFESLLYVPSEAFELKTGKPYDYIPAYPIETYSNKQGWRD</sequence>
<dbReference type="AlphaFoldDB" id="A0A5C6RNJ9"/>
<reference evidence="2 3" key="1">
    <citation type="submission" date="2019-08" db="EMBL/GenBank/DDBJ databases">
        <title>Genome of Phaeodactylibacter luteus.</title>
        <authorList>
            <person name="Bowman J.P."/>
        </authorList>
    </citation>
    <scope>NUCLEOTIDE SEQUENCE [LARGE SCALE GENOMIC DNA]</scope>
    <source>
        <strain evidence="2 3">KCTC 42180</strain>
    </source>
</reference>
<accession>A0A5C6RNJ9</accession>
<feature type="domain" description="DUF4240" evidence="1">
    <location>
        <begin position="51"/>
        <end position="170"/>
    </location>
</feature>